<proteinExistence type="predicted"/>
<protein>
    <submittedName>
        <fullName evidence="1">Glycoside hydrolase family 16 protein</fullName>
    </submittedName>
</protein>
<organism evidence="1 2">
    <name type="scientific">Rossellomorea marisflavi</name>
    <dbReference type="NCBI Taxonomy" id="189381"/>
    <lineage>
        <taxon>Bacteria</taxon>
        <taxon>Bacillati</taxon>
        <taxon>Bacillota</taxon>
        <taxon>Bacilli</taxon>
        <taxon>Bacillales</taxon>
        <taxon>Bacillaceae</taxon>
        <taxon>Rossellomorea</taxon>
    </lineage>
</organism>
<dbReference type="InterPro" id="IPR013320">
    <property type="entry name" value="ConA-like_dom_sf"/>
</dbReference>
<gene>
    <name evidence="1" type="ORF">FZC83_14395</name>
</gene>
<evidence type="ECO:0000313" key="2">
    <source>
        <dbReference type="Proteomes" id="UP000322997"/>
    </source>
</evidence>
<sequence>MKEGGLQLTKKTLQWSGYEWIVKNGARKTGPGPNYFAGENAWVDRDGRLHLRITKHKNTWRCAEVTLSETLGYGTYRFWLEGRPDRMDLNGVLGLFTYDESSPEQHHREIDIEFAKWGNPGGHNAQYVVQPYSEPGNLHSFPMKLNGNCSTHTFKWTPGSIRFMSLHGHSTDLPSPLEWFKIQDWEYTGDVPDSRREKVGINLWLMDGKAPAEGMEIIVDRFEFQALS</sequence>
<accession>A0A5D4RTI7</accession>
<dbReference type="SUPFAM" id="SSF49899">
    <property type="entry name" value="Concanavalin A-like lectins/glucanases"/>
    <property type="match status" value="1"/>
</dbReference>
<keyword evidence="1" id="KW-0378">Hydrolase</keyword>
<dbReference type="Proteomes" id="UP000322997">
    <property type="component" value="Unassembled WGS sequence"/>
</dbReference>
<dbReference type="GO" id="GO:0016787">
    <property type="term" value="F:hydrolase activity"/>
    <property type="evidence" value="ECO:0007669"/>
    <property type="project" value="UniProtKB-KW"/>
</dbReference>
<dbReference type="CDD" id="cd00413">
    <property type="entry name" value="Glyco_hydrolase_16"/>
    <property type="match status" value="1"/>
</dbReference>
<dbReference type="EMBL" id="VTEQ01000004">
    <property type="protein sequence ID" value="TYS52892.1"/>
    <property type="molecule type" value="Genomic_DNA"/>
</dbReference>
<evidence type="ECO:0000313" key="1">
    <source>
        <dbReference type="EMBL" id="TYS52892.1"/>
    </source>
</evidence>
<dbReference type="AlphaFoldDB" id="A0A5D4RTI7"/>
<comment type="caution">
    <text evidence="1">The sequence shown here is derived from an EMBL/GenBank/DDBJ whole genome shotgun (WGS) entry which is preliminary data.</text>
</comment>
<reference evidence="1 2" key="1">
    <citation type="submission" date="2019-08" db="EMBL/GenBank/DDBJ databases">
        <title>Bacillus genomes from the desert of Cuatro Cienegas, Coahuila.</title>
        <authorList>
            <person name="Olmedo-Alvarez G."/>
        </authorList>
    </citation>
    <scope>NUCLEOTIDE SEQUENCE [LARGE SCALE GENOMIC DNA]</scope>
    <source>
        <strain evidence="1 2">CH108_3D</strain>
    </source>
</reference>
<name>A0A5D4RTI7_9BACI</name>
<dbReference type="Gene3D" id="2.60.120.200">
    <property type="match status" value="1"/>
</dbReference>